<keyword evidence="1" id="KW-0812">Transmembrane</keyword>
<dbReference type="EMBL" id="GGEC01066120">
    <property type="protein sequence ID" value="MBX46604.1"/>
    <property type="molecule type" value="Transcribed_RNA"/>
</dbReference>
<accession>A0A2P2NVS5</accession>
<feature type="transmembrane region" description="Helical" evidence="1">
    <location>
        <begin position="7"/>
        <end position="30"/>
    </location>
</feature>
<keyword evidence="1" id="KW-0472">Membrane</keyword>
<evidence type="ECO:0000256" key="1">
    <source>
        <dbReference type="SAM" id="Phobius"/>
    </source>
</evidence>
<organism evidence="2">
    <name type="scientific">Rhizophora mucronata</name>
    <name type="common">Asiatic mangrove</name>
    <dbReference type="NCBI Taxonomy" id="61149"/>
    <lineage>
        <taxon>Eukaryota</taxon>
        <taxon>Viridiplantae</taxon>
        <taxon>Streptophyta</taxon>
        <taxon>Embryophyta</taxon>
        <taxon>Tracheophyta</taxon>
        <taxon>Spermatophyta</taxon>
        <taxon>Magnoliopsida</taxon>
        <taxon>eudicotyledons</taxon>
        <taxon>Gunneridae</taxon>
        <taxon>Pentapetalae</taxon>
        <taxon>rosids</taxon>
        <taxon>fabids</taxon>
        <taxon>Malpighiales</taxon>
        <taxon>Rhizophoraceae</taxon>
        <taxon>Rhizophora</taxon>
    </lineage>
</organism>
<sequence length="118" mass="13539">MEILFWVGLHWIFCVVGTSNSVCVCVFLFLCDLEPRGGFSSPFLLEIVLLLVKRKWLRHWVFPIQGGALVICRQVVLRPLANCFGILRELSNCLCLTEFLCFAQILWVKHMNLLGLVD</sequence>
<evidence type="ECO:0000313" key="2">
    <source>
        <dbReference type="EMBL" id="MBX46604.1"/>
    </source>
</evidence>
<proteinExistence type="predicted"/>
<protein>
    <submittedName>
        <fullName evidence="2">Uncharacterized protein</fullName>
    </submittedName>
</protein>
<name>A0A2P2NVS5_RHIMU</name>
<keyword evidence="1" id="KW-1133">Transmembrane helix</keyword>
<dbReference type="AlphaFoldDB" id="A0A2P2NVS5"/>
<reference evidence="2" key="1">
    <citation type="submission" date="2018-02" db="EMBL/GenBank/DDBJ databases">
        <title>Rhizophora mucronata_Transcriptome.</title>
        <authorList>
            <person name="Meera S.P."/>
            <person name="Sreeshan A."/>
            <person name="Augustine A."/>
        </authorList>
    </citation>
    <scope>NUCLEOTIDE SEQUENCE</scope>
    <source>
        <tissue evidence="2">Leaf</tissue>
    </source>
</reference>